<organism evidence="1 2">
    <name type="scientific">Chaetomidium leptoderma</name>
    <dbReference type="NCBI Taxonomy" id="669021"/>
    <lineage>
        <taxon>Eukaryota</taxon>
        <taxon>Fungi</taxon>
        <taxon>Dikarya</taxon>
        <taxon>Ascomycota</taxon>
        <taxon>Pezizomycotina</taxon>
        <taxon>Sordariomycetes</taxon>
        <taxon>Sordariomycetidae</taxon>
        <taxon>Sordariales</taxon>
        <taxon>Chaetomiaceae</taxon>
        <taxon>Chaetomidium</taxon>
    </lineage>
</organism>
<sequence>MSGDVAAPKKRLPSERWASFDDWNYGGMRQRLEGFMASINKSALTEHASVVLGSPASMSEPFSAGQYWCCFELVAPDDRFLVARVRLPKHPESNATDADEEYLIQCEVATMKFLRADVRTVPLPQLYAYEAPGSVRAINAGATYMLIEGFYGNSLQDNDHSIYNLPVVLTFNPLNVSTQEHIFAQWTSFQAELAAFTFPQIGSISQFSADTGPIIGAIASSSIDGLLAAGPFHSGWDYFVAMAEGLVAQALQGKRSGTESSPFATLGPLIFRNIVRDTDIFKSSLSQGPFHFNHMDMGMQNILIDDDFNFVAVIDWELAQSAPWEVNHYPMPIPLISPDTETADILYEPGHKAHRNMARQVGARLLYRQKFKEAERALEKRGNPLHHSIAGVLEGRASRIYGLVEKIGVFHGMEEELTYELVRLGYGLTGQEAEQLVQMLGEETKGVIHVG</sequence>
<name>A0AAN6ZYI5_9PEZI</name>
<keyword evidence="2" id="KW-1185">Reference proteome</keyword>
<dbReference type="EMBL" id="MU856936">
    <property type="protein sequence ID" value="KAK4153591.1"/>
    <property type="molecule type" value="Genomic_DNA"/>
</dbReference>
<reference evidence="1" key="2">
    <citation type="submission" date="2023-05" db="EMBL/GenBank/DDBJ databases">
        <authorList>
            <consortium name="Lawrence Berkeley National Laboratory"/>
            <person name="Steindorff A."/>
            <person name="Hensen N."/>
            <person name="Bonometti L."/>
            <person name="Westerberg I."/>
            <person name="Brannstrom I.O."/>
            <person name="Guillou S."/>
            <person name="Cros-Aarteil S."/>
            <person name="Calhoun S."/>
            <person name="Haridas S."/>
            <person name="Kuo A."/>
            <person name="Mondo S."/>
            <person name="Pangilinan J."/>
            <person name="Riley R."/>
            <person name="Labutti K."/>
            <person name="Andreopoulos B."/>
            <person name="Lipzen A."/>
            <person name="Chen C."/>
            <person name="Yanf M."/>
            <person name="Daum C."/>
            <person name="Ng V."/>
            <person name="Clum A."/>
            <person name="Ohm R."/>
            <person name="Martin F."/>
            <person name="Silar P."/>
            <person name="Natvig D."/>
            <person name="Lalanne C."/>
            <person name="Gautier V."/>
            <person name="Ament-Velasquez S.L."/>
            <person name="Kruys A."/>
            <person name="Hutchinson M.I."/>
            <person name="Powell A.J."/>
            <person name="Barry K."/>
            <person name="Miller A.N."/>
            <person name="Grigoriev I.V."/>
            <person name="Debuchy R."/>
            <person name="Gladieux P."/>
            <person name="Thoren M.H."/>
            <person name="Johannesson H."/>
        </authorList>
    </citation>
    <scope>NUCLEOTIDE SEQUENCE</scope>
    <source>
        <strain evidence="1">CBS 538.74</strain>
    </source>
</reference>
<dbReference type="InterPro" id="IPR051678">
    <property type="entry name" value="AGP_Transferase"/>
</dbReference>
<evidence type="ECO:0008006" key="3">
    <source>
        <dbReference type="Google" id="ProtNLM"/>
    </source>
</evidence>
<gene>
    <name evidence="1" type="ORF">C8A00DRAFT_15213</name>
</gene>
<dbReference type="AlphaFoldDB" id="A0AAN6ZYI5"/>
<evidence type="ECO:0000313" key="1">
    <source>
        <dbReference type="EMBL" id="KAK4153591.1"/>
    </source>
</evidence>
<dbReference type="PANTHER" id="PTHR21310">
    <property type="entry name" value="AMINOGLYCOSIDE PHOSPHOTRANSFERASE-RELATED-RELATED"/>
    <property type="match status" value="1"/>
</dbReference>
<dbReference type="Proteomes" id="UP001302745">
    <property type="component" value="Unassembled WGS sequence"/>
</dbReference>
<dbReference type="SUPFAM" id="SSF56112">
    <property type="entry name" value="Protein kinase-like (PK-like)"/>
    <property type="match status" value="1"/>
</dbReference>
<evidence type="ECO:0000313" key="2">
    <source>
        <dbReference type="Proteomes" id="UP001302745"/>
    </source>
</evidence>
<comment type="caution">
    <text evidence="1">The sequence shown here is derived from an EMBL/GenBank/DDBJ whole genome shotgun (WGS) entry which is preliminary data.</text>
</comment>
<dbReference type="InterPro" id="IPR011009">
    <property type="entry name" value="Kinase-like_dom_sf"/>
</dbReference>
<dbReference type="PANTHER" id="PTHR21310:SF37">
    <property type="entry name" value="AMINOGLYCOSIDE PHOSPHOTRANSFERASE DOMAIN-CONTAINING PROTEIN"/>
    <property type="match status" value="1"/>
</dbReference>
<accession>A0AAN6ZYI5</accession>
<protein>
    <recommendedName>
        <fullName evidence="3">Aminoglycoside phosphotransferase domain-containing protein</fullName>
    </recommendedName>
</protein>
<proteinExistence type="predicted"/>
<reference evidence="1" key="1">
    <citation type="journal article" date="2023" name="Mol. Phylogenet. Evol.">
        <title>Genome-scale phylogeny and comparative genomics of the fungal order Sordariales.</title>
        <authorList>
            <person name="Hensen N."/>
            <person name="Bonometti L."/>
            <person name="Westerberg I."/>
            <person name="Brannstrom I.O."/>
            <person name="Guillou S."/>
            <person name="Cros-Aarteil S."/>
            <person name="Calhoun S."/>
            <person name="Haridas S."/>
            <person name="Kuo A."/>
            <person name="Mondo S."/>
            <person name="Pangilinan J."/>
            <person name="Riley R."/>
            <person name="LaButti K."/>
            <person name="Andreopoulos B."/>
            <person name="Lipzen A."/>
            <person name="Chen C."/>
            <person name="Yan M."/>
            <person name="Daum C."/>
            <person name="Ng V."/>
            <person name="Clum A."/>
            <person name="Steindorff A."/>
            <person name="Ohm R.A."/>
            <person name="Martin F."/>
            <person name="Silar P."/>
            <person name="Natvig D.O."/>
            <person name="Lalanne C."/>
            <person name="Gautier V."/>
            <person name="Ament-Velasquez S.L."/>
            <person name="Kruys A."/>
            <person name="Hutchinson M.I."/>
            <person name="Powell A.J."/>
            <person name="Barry K."/>
            <person name="Miller A.N."/>
            <person name="Grigoriev I.V."/>
            <person name="Debuchy R."/>
            <person name="Gladieux P."/>
            <person name="Hiltunen Thoren M."/>
            <person name="Johannesson H."/>
        </authorList>
    </citation>
    <scope>NUCLEOTIDE SEQUENCE</scope>
    <source>
        <strain evidence="1">CBS 538.74</strain>
    </source>
</reference>